<dbReference type="OrthoDB" id="1522652at2"/>
<dbReference type="Pfam" id="PF18962">
    <property type="entry name" value="Por_Secre_tail"/>
    <property type="match status" value="1"/>
</dbReference>
<dbReference type="RefSeq" id="WP_013686155.1">
    <property type="nucleotide sequence ID" value="NC_015321.1"/>
</dbReference>
<dbReference type="Proteomes" id="UP000007463">
    <property type="component" value="Chromosome"/>
</dbReference>
<dbReference type="STRING" id="755732.Fluta_1390"/>
<dbReference type="InterPro" id="IPR056600">
    <property type="entry name" value="GBD_T9SS_assoc"/>
</dbReference>
<evidence type="ECO:0000313" key="4">
    <source>
        <dbReference type="EMBL" id="AEA43384.1"/>
    </source>
</evidence>
<dbReference type="AlphaFoldDB" id="F2IDL1"/>
<dbReference type="NCBIfam" id="TIGR04183">
    <property type="entry name" value="Por_Secre_tail"/>
    <property type="match status" value="1"/>
</dbReference>
<feature type="domain" description="T9SS-like galactose binding" evidence="3">
    <location>
        <begin position="223"/>
        <end position="347"/>
    </location>
</feature>
<protein>
    <submittedName>
        <fullName evidence="4">Uncharacterized protein</fullName>
    </submittedName>
</protein>
<dbReference type="KEGG" id="fte:Fluta_1390"/>
<organism evidence="4 5">
    <name type="scientific">Fluviicola taffensis (strain DSM 16823 / NCIMB 13979 / RW262)</name>
    <dbReference type="NCBI Taxonomy" id="755732"/>
    <lineage>
        <taxon>Bacteria</taxon>
        <taxon>Pseudomonadati</taxon>
        <taxon>Bacteroidota</taxon>
        <taxon>Flavobacteriia</taxon>
        <taxon>Flavobacteriales</taxon>
        <taxon>Crocinitomicaceae</taxon>
        <taxon>Fluviicola</taxon>
    </lineage>
</organism>
<evidence type="ECO:0000259" key="2">
    <source>
        <dbReference type="Pfam" id="PF18962"/>
    </source>
</evidence>
<keyword evidence="1" id="KW-0732">Signal</keyword>
<sequence precursor="true">MKTINFRQTVLGLFSGVLLVSVSSYLSYSQSFTEGFDDVNTLTEWGVTNNSDSPSATLGWGTGNPASFDAQAGAATDSYLSCNYQSTTATVPATISNWLFSPNRVLNNGDVITFYSRIPSGTEYPDRLQVRLSTNGNSTNVGTTSTSVGDYTTLLLEINPTLVTGVYPKVWTQYTITISGLSGPTSGRVAFRYFVTNGGSAGTNSNYIGIDTYSYTSTLAAPANNDCAGATLLTEGTSCTPTSGTIAGATASVPITVCEGTANDDVWYRFVATSTNTKITVDGSTNFDAVFEVFSGACGSLTSVACQDSSLNDGVESMQFANLVVGQTYFIRVFDWYDYFPASLNFTICVQEIASCSITQPGGSIVETEACGSDTNGGCNSPTPVYQDITCGAVVYGSAWANNGLRDQDWYRFTVTSPTTVNWNVNAEFPAALLFVNISNCASPVVMSSVLASQCTPTTLSYAFAPGTYVAYVAPAQFYGYPCGTSNDYIATLTMTTTSPVISAGGATTFCTPGSVNLTSTGTGTFIWNNGGTPIGGAIASAYSATAAGSYTVQLTDANNCKSNSNAIAVTVNPLDNATYVYPSNSICDASPNQTPTTSVAGIFSATPAGLVFVSTATGVIDVANSANGSYSVTYTTSGTCPNTSTQTVVISGAPDATFSYAQLTYCTNATNPSPVYPTGASAGAFSSTAGLVINVSSGAIDLASSTAGTYTVTNSIAANGSCAASTEEFDITIAAAPTAAVSGGGTQCGPGTFPVSIALTGAGPWNITYTDGTTPTTVNAVTTSPYTFNATANGTFTVTNVTMAGCSAVGTGTATVLFNTNPTVAFTAVGNVCDNASPVTLVGSPAGGSFSGSTGVSGTTFDPAGLTPGSITLTYTYMDANNCSGTANSTFTLNAAPTATLGTFTEVCMQSGSFALTSGLPAGGTYSGTGVTAGNFNPATAGAGTKTITYTVTANGCTDAASQTIVVEDCAGIEDVTNFGLEIYPNPATSAVTIKTGKDVTFSMISEDGKIVYPVASLTMNTETQLQVSHLAKGVYFLNFTSAQGNLVQKVIVQ</sequence>
<dbReference type="eggNOG" id="COG3405">
    <property type="taxonomic scope" value="Bacteria"/>
</dbReference>
<evidence type="ECO:0000259" key="3">
    <source>
        <dbReference type="Pfam" id="PF23759"/>
    </source>
</evidence>
<proteinExistence type="predicted"/>
<dbReference type="EMBL" id="CP002542">
    <property type="protein sequence ID" value="AEA43384.1"/>
    <property type="molecule type" value="Genomic_DNA"/>
</dbReference>
<dbReference type="Gene3D" id="2.60.120.380">
    <property type="match status" value="1"/>
</dbReference>
<evidence type="ECO:0000256" key="1">
    <source>
        <dbReference type="ARBA" id="ARBA00022729"/>
    </source>
</evidence>
<dbReference type="Gene3D" id="2.60.120.200">
    <property type="match status" value="1"/>
</dbReference>
<dbReference type="Pfam" id="PF23759">
    <property type="entry name" value="GBD_T9SS_assoc"/>
    <property type="match status" value="1"/>
</dbReference>
<dbReference type="HOGENOM" id="CLU_290156_0_0_10"/>
<reference evidence="4 5" key="1">
    <citation type="journal article" date="2011" name="Stand. Genomic Sci.">
        <title>Complete genome sequence of the gliding freshwater bacterium Fluviicola taffensis type strain (RW262).</title>
        <authorList>
            <person name="Woyke T."/>
            <person name="Chertkov O."/>
            <person name="Lapidus A."/>
            <person name="Nolan M."/>
            <person name="Lucas S."/>
            <person name="Del Rio T.G."/>
            <person name="Tice H."/>
            <person name="Cheng J.F."/>
            <person name="Tapia R."/>
            <person name="Han C."/>
            <person name="Goodwin L."/>
            <person name="Pitluck S."/>
            <person name="Liolios K."/>
            <person name="Pagani I."/>
            <person name="Ivanova N."/>
            <person name="Huntemann M."/>
            <person name="Mavromatis K."/>
            <person name="Mikhailova N."/>
            <person name="Pati A."/>
            <person name="Chen A."/>
            <person name="Palaniappan K."/>
            <person name="Land M."/>
            <person name="Hauser L."/>
            <person name="Brambilla E.M."/>
            <person name="Rohde M."/>
            <person name="Mwirichia R."/>
            <person name="Sikorski J."/>
            <person name="Tindall B.J."/>
            <person name="Goker M."/>
            <person name="Bristow J."/>
            <person name="Eisen J.A."/>
            <person name="Markowitz V."/>
            <person name="Hugenholtz P."/>
            <person name="Klenk H.P."/>
            <person name="Kyrpides N.C."/>
        </authorList>
    </citation>
    <scope>NUCLEOTIDE SEQUENCE [LARGE SCALE GENOMIC DNA]</scope>
    <source>
        <strain evidence="5">DSM 16823 / RW262 / RW262</strain>
    </source>
</reference>
<gene>
    <name evidence="4" type="ordered locus">Fluta_1390</name>
</gene>
<dbReference type="InterPro" id="IPR026444">
    <property type="entry name" value="Secre_tail"/>
</dbReference>
<name>F2IDL1_FLUTR</name>
<evidence type="ECO:0000313" key="5">
    <source>
        <dbReference type="Proteomes" id="UP000007463"/>
    </source>
</evidence>
<feature type="domain" description="Secretion system C-terminal sorting" evidence="2">
    <location>
        <begin position="984"/>
        <end position="1054"/>
    </location>
</feature>
<dbReference type="NCBIfam" id="NF038128">
    <property type="entry name" value="choice_anch_J"/>
    <property type="match status" value="1"/>
</dbReference>
<keyword evidence="5" id="KW-1185">Reference proteome</keyword>
<accession>F2IDL1</accession>
<dbReference type="eggNOG" id="COG3291">
    <property type="taxonomic scope" value="Bacteria"/>
</dbReference>
<reference evidence="5" key="2">
    <citation type="submission" date="2011-02" db="EMBL/GenBank/DDBJ databases">
        <title>The complete genome of Fluviicola taffensis DSM 16823.</title>
        <authorList>
            <consortium name="US DOE Joint Genome Institute (JGI-PGF)"/>
            <person name="Lucas S."/>
            <person name="Copeland A."/>
            <person name="Lapidus A."/>
            <person name="Bruce D."/>
            <person name="Goodwin L."/>
            <person name="Pitluck S."/>
            <person name="Kyrpides N."/>
            <person name="Mavromatis K."/>
            <person name="Ivanova N."/>
            <person name="Mikhailova N."/>
            <person name="Pagani I."/>
            <person name="Chertkov O."/>
            <person name="Detter J.C."/>
            <person name="Han C."/>
            <person name="Tapia R."/>
            <person name="Land M."/>
            <person name="Hauser L."/>
            <person name="Markowitz V."/>
            <person name="Cheng J.-F."/>
            <person name="Hugenholtz P."/>
            <person name="Woyke T."/>
            <person name="Wu D."/>
            <person name="Tindall B."/>
            <person name="Pomrenke H.G."/>
            <person name="Brambilla E."/>
            <person name="Klenk H.-P."/>
            <person name="Eisen J.A."/>
        </authorList>
    </citation>
    <scope>NUCLEOTIDE SEQUENCE [LARGE SCALE GENOMIC DNA]</scope>
    <source>
        <strain evidence="5">DSM 16823 / RW262 / RW262</strain>
    </source>
</reference>